<dbReference type="GO" id="GO:0003677">
    <property type="term" value="F:DNA binding"/>
    <property type="evidence" value="ECO:0007669"/>
    <property type="project" value="InterPro"/>
</dbReference>
<dbReference type="Proteomes" id="UP000003294">
    <property type="component" value="Unassembled WGS sequence"/>
</dbReference>
<accession>D0W0B2</accession>
<dbReference type="EMBL" id="ACDY02000001">
    <property type="protein sequence ID" value="EEZ72645.1"/>
    <property type="molecule type" value="Genomic_DNA"/>
</dbReference>
<organism evidence="2 3">
    <name type="scientific">Neisseria cinerea ATCC 14685</name>
    <dbReference type="NCBI Taxonomy" id="546262"/>
    <lineage>
        <taxon>Bacteria</taxon>
        <taxon>Pseudomonadati</taxon>
        <taxon>Pseudomonadota</taxon>
        <taxon>Betaproteobacteria</taxon>
        <taxon>Neisseriales</taxon>
        <taxon>Neisseriaceae</taxon>
        <taxon>Neisseria</taxon>
    </lineage>
</organism>
<proteinExistence type="predicted"/>
<sequence>MPSEGFQTAFLYRLRRRLPVTVCLICRVRTAAEWCIYRGMTQSEAAAKAGISQAALSQIEKQGSRPQT</sequence>
<gene>
    <name evidence="2" type="ORF">NEICINOT_03078</name>
</gene>
<protein>
    <recommendedName>
        <fullName evidence="1">HTH cro/C1-type domain-containing protein</fullName>
    </recommendedName>
</protein>
<dbReference type="InterPro" id="IPR010982">
    <property type="entry name" value="Lambda_DNA-bd_dom_sf"/>
</dbReference>
<dbReference type="STRING" id="546262.NEICINOT_03078"/>
<evidence type="ECO:0000313" key="3">
    <source>
        <dbReference type="Proteomes" id="UP000003294"/>
    </source>
</evidence>
<dbReference type="Gene3D" id="1.10.260.40">
    <property type="entry name" value="lambda repressor-like DNA-binding domains"/>
    <property type="match status" value="1"/>
</dbReference>
<comment type="caution">
    <text evidence="2">The sequence shown here is derived from an EMBL/GenBank/DDBJ whole genome shotgun (WGS) entry which is preliminary data.</text>
</comment>
<evidence type="ECO:0000259" key="1">
    <source>
        <dbReference type="PROSITE" id="PS50943"/>
    </source>
</evidence>
<dbReference type="AlphaFoldDB" id="D0W0B2"/>
<dbReference type="Pfam" id="PF01381">
    <property type="entry name" value="HTH_3"/>
    <property type="match status" value="1"/>
</dbReference>
<dbReference type="SUPFAM" id="SSF47413">
    <property type="entry name" value="lambda repressor-like DNA-binding domains"/>
    <property type="match status" value="1"/>
</dbReference>
<dbReference type="RefSeq" id="WP_003674579.1">
    <property type="nucleotide sequence ID" value="NZ_ACDY02000001.1"/>
</dbReference>
<dbReference type="PROSITE" id="PS50943">
    <property type="entry name" value="HTH_CROC1"/>
    <property type="match status" value="1"/>
</dbReference>
<evidence type="ECO:0000313" key="2">
    <source>
        <dbReference type="EMBL" id="EEZ72645.1"/>
    </source>
</evidence>
<reference evidence="2 3" key="1">
    <citation type="submission" date="2009-10" db="EMBL/GenBank/DDBJ databases">
        <authorList>
            <person name="Weinstock G."/>
            <person name="Sodergren E."/>
            <person name="Clifton S."/>
            <person name="Fulton L."/>
            <person name="Fulton B."/>
            <person name="Courtney L."/>
            <person name="Fronick C."/>
            <person name="Harrison M."/>
            <person name="Strong C."/>
            <person name="Farmer C."/>
            <person name="Delahaunty K."/>
            <person name="Markovic C."/>
            <person name="Hall O."/>
            <person name="Minx P."/>
            <person name="Tomlinson C."/>
            <person name="Mitreva M."/>
            <person name="Nelson J."/>
            <person name="Hou S."/>
            <person name="Wollam A."/>
            <person name="Pepin K.H."/>
            <person name="Johnson M."/>
            <person name="Bhonagiri V."/>
            <person name="Nash W.E."/>
            <person name="Warren W."/>
            <person name="Chinwalla A."/>
            <person name="Mardis E.R."/>
            <person name="Wilson R.K."/>
        </authorList>
    </citation>
    <scope>NUCLEOTIDE SEQUENCE [LARGE SCALE GENOMIC DNA]</scope>
    <source>
        <strain evidence="2 3">ATCC 14685</strain>
    </source>
</reference>
<dbReference type="OrthoDB" id="5679339at2"/>
<feature type="domain" description="HTH cro/C1-type" evidence="1">
    <location>
        <begin position="38"/>
        <end position="66"/>
    </location>
</feature>
<dbReference type="eggNOG" id="COG1396">
    <property type="taxonomic scope" value="Bacteria"/>
</dbReference>
<name>D0W0B2_NEICI</name>
<dbReference type="CDD" id="cd00093">
    <property type="entry name" value="HTH_XRE"/>
    <property type="match status" value="1"/>
</dbReference>
<dbReference type="InterPro" id="IPR001387">
    <property type="entry name" value="Cro/C1-type_HTH"/>
</dbReference>